<dbReference type="Proteomes" id="UP000464751">
    <property type="component" value="Chromosome"/>
</dbReference>
<comment type="subcellular location">
    <subcellularLocation>
        <location evidence="1">Membrane</location>
        <topology evidence="1">Multi-pass membrane protein</topology>
    </subcellularLocation>
</comment>
<dbReference type="InterPro" id="IPR002549">
    <property type="entry name" value="AI-2E-like"/>
</dbReference>
<feature type="transmembrane region" description="Helical" evidence="6">
    <location>
        <begin position="128"/>
        <end position="147"/>
    </location>
</feature>
<feature type="transmembrane region" description="Helical" evidence="6">
    <location>
        <begin position="12"/>
        <end position="35"/>
    </location>
</feature>
<accession>A0A6P1YTW4</accession>
<dbReference type="AlphaFoldDB" id="A0A6P1YTW4"/>
<keyword evidence="5 6" id="KW-0472">Membrane</keyword>
<evidence type="ECO:0000256" key="6">
    <source>
        <dbReference type="SAM" id="Phobius"/>
    </source>
</evidence>
<evidence type="ECO:0000256" key="3">
    <source>
        <dbReference type="ARBA" id="ARBA00022692"/>
    </source>
</evidence>
<evidence type="ECO:0000313" key="7">
    <source>
        <dbReference type="EMBL" id="QIB36156.1"/>
    </source>
</evidence>
<reference evidence="7 8" key="1">
    <citation type="submission" date="2020-02" db="EMBL/GenBank/DDBJ databases">
        <authorList>
            <person name="Li G."/>
        </authorList>
    </citation>
    <scope>NUCLEOTIDE SEQUENCE [LARGE SCALE GENOMIC DNA]</scope>
    <source>
        <strain evidence="7 8">DSM 102029</strain>
    </source>
</reference>
<evidence type="ECO:0000256" key="2">
    <source>
        <dbReference type="ARBA" id="ARBA00009773"/>
    </source>
</evidence>
<comment type="similarity">
    <text evidence="2">Belongs to the autoinducer-2 exporter (AI-2E) (TC 2.A.86) family.</text>
</comment>
<feature type="transmembrane region" description="Helical" evidence="6">
    <location>
        <begin position="285"/>
        <end position="310"/>
    </location>
</feature>
<name>A0A6P1YTW4_9HYPH</name>
<keyword evidence="8" id="KW-1185">Reference proteome</keyword>
<dbReference type="Pfam" id="PF01594">
    <property type="entry name" value="AI-2E_transport"/>
    <property type="match status" value="1"/>
</dbReference>
<protein>
    <submittedName>
        <fullName evidence="7">AI-2E family transporter</fullName>
    </submittedName>
</protein>
<keyword evidence="4 6" id="KW-1133">Transmembrane helix</keyword>
<dbReference type="PANTHER" id="PTHR21716">
    <property type="entry name" value="TRANSMEMBRANE PROTEIN"/>
    <property type="match status" value="1"/>
</dbReference>
<sequence length="330" mass="35416">MGISTAILVTGALHLAQSVLAPVAFALFIIALVWPLQVRLEAKMPPLVAMVLTLIVTVIAVFALGYLVVWGFSHVVHWLLANVARFQALYAEASEFLEGHGIYTAGALSDALNASALIRLSQNLAGRLNGMIGFAVVTLIFVMLGLLEVRVIAAKLVAERGEGGRCFIAGCTETAAKFRTYMGVRTVMSLITGVAVWAFTAWLGLELALAFGAIAFALNYVPFLGPLVATLLPTFFTLAQFGSWRLAIVVLVAMNVIQFFTGSYIEPRVAGRAVSVSPFLVLLSVFFWAFLWGIPGAFIGVPVVIALLTLCEQSDSARWVSHLLSGREKA</sequence>
<dbReference type="KEGG" id="apra:G3A50_08030"/>
<feature type="transmembrane region" description="Helical" evidence="6">
    <location>
        <begin position="244"/>
        <end position="265"/>
    </location>
</feature>
<gene>
    <name evidence="7" type="ORF">G3A50_08030</name>
</gene>
<dbReference type="GO" id="GO:0016020">
    <property type="term" value="C:membrane"/>
    <property type="evidence" value="ECO:0007669"/>
    <property type="project" value="UniProtKB-SubCell"/>
</dbReference>
<evidence type="ECO:0000313" key="8">
    <source>
        <dbReference type="Proteomes" id="UP000464751"/>
    </source>
</evidence>
<organism evidence="7 8">
    <name type="scientific">Ancylobacter pratisalsi</name>
    <dbReference type="NCBI Taxonomy" id="1745854"/>
    <lineage>
        <taxon>Bacteria</taxon>
        <taxon>Pseudomonadati</taxon>
        <taxon>Pseudomonadota</taxon>
        <taxon>Alphaproteobacteria</taxon>
        <taxon>Hyphomicrobiales</taxon>
        <taxon>Xanthobacteraceae</taxon>
        <taxon>Ancylobacter</taxon>
    </lineage>
</organism>
<evidence type="ECO:0000256" key="5">
    <source>
        <dbReference type="ARBA" id="ARBA00023136"/>
    </source>
</evidence>
<feature type="transmembrane region" description="Helical" evidence="6">
    <location>
        <begin position="47"/>
        <end position="72"/>
    </location>
</feature>
<evidence type="ECO:0000256" key="4">
    <source>
        <dbReference type="ARBA" id="ARBA00022989"/>
    </source>
</evidence>
<feature type="transmembrane region" description="Helical" evidence="6">
    <location>
        <begin position="211"/>
        <end position="232"/>
    </location>
</feature>
<dbReference type="EMBL" id="CP048630">
    <property type="protein sequence ID" value="QIB36156.1"/>
    <property type="molecule type" value="Genomic_DNA"/>
</dbReference>
<evidence type="ECO:0000256" key="1">
    <source>
        <dbReference type="ARBA" id="ARBA00004141"/>
    </source>
</evidence>
<dbReference type="PANTHER" id="PTHR21716:SF64">
    <property type="entry name" value="AI-2 TRANSPORT PROTEIN TQSA"/>
    <property type="match status" value="1"/>
</dbReference>
<keyword evidence="3 6" id="KW-0812">Transmembrane</keyword>
<proteinExistence type="inferred from homology"/>
<dbReference type="GO" id="GO:0055085">
    <property type="term" value="P:transmembrane transport"/>
    <property type="evidence" value="ECO:0007669"/>
    <property type="project" value="TreeGrafter"/>
</dbReference>
<feature type="transmembrane region" description="Helical" evidence="6">
    <location>
        <begin position="187"/>
        <end position="205"/>
    </location>
</feature>